<dbReference type="FunFam" id="3.40.50.720:FF:000336">
    <property type="entry name" value="Aldehyde reductase"/>
    <property type="match status" value="1"/>
</dbReference>
<sequence length="1160" mass="132615">MGNWCCGQRPANDSPPCLSQFSIIRSIGRGAFGKVCIVQQRSTKKYFALKYMSKRRCIEKGVAGNVLRELSLLRKISHPFIVNLWYTFQDRDYMYMVTDLLLGGDLRFHLNEEGKFAEDRSKLYMCEISLAIDYLHGKGIMHRDIKPENILLDEQGHAHLTDLNLATQLEANKLATSYSGTRPYMAPEIYACALGLIDGYDLKVDWWSLGVTFYEMMRGRTPYEFSPHFTAEQVLLLIRESYVPFPAHWPTDLLNFLRFLLCPSPEDRIDSLAALKRHPYTARIDFASVLARRAAPVFVPCKEGLNCDPMYELEERIIVSTPIHRRRHNKKRCDETDALREVSQAFIDYSRPEALANGMPAACRACRTRQLQQFAVDFDSYSQRYIQADTKDLRIQLVPAQMLQMVNRDDNTEPLNDHHLVDKTVLNGYSYYHGMIPAEDVPDLLEKEGDFLLRKEQIKQGLLVAALSVRSDGVVKHFVINRSDEGEFYVERLRAKTVEELVQSHLESGEPLSRASQAVLKRPVPRQEWMLNHEDIVFKESLGRHHSLEEFTGEFIVKDVTRPVFLKTIGVSSSREVRSRLMKEARLLRSLRHQNVGEIYGVALHYSPIILVLEYFSKSLHTHLKQNAGRLPDEEKRRFVCETAAGLAYLAENNCIHRDIAARNCKLNDALEVKISGFSLCEPTREIHDVSNMHMAVKWQAPEVLKDRNFSFKSDVWSFGVLMWEVYSDGAEPYGEMTPSVAKNVILESEFRMQIPKDCPEVIANIMRSCWETFPRKRPCMQAIHLVIRDLVLVTGASGYIASHCVKLLLSEGYRVRGTVRSLKNEKKVAPVRQLQQDDRLELVEADLLRPDDWSSVVSGCHYILHIASPFPIVASETCIDIAVNGTLNVLRAAEKQPSVKKVVLTSSCAAVNEGYAQDRVFDETSWTDVLSPTVEYYAKSKTLAEKAAWEFVDGIKEGNKFALTCLNPTMVVGPLLINEEGASITLVRRFLNTEMPAVPRLNLAFVDVRDVARAHVEAMRRPESDGERILVGVLSEKSMYYTLLVGMRYIQITSQPSFWFRDIARILGKEFRHQGFWVPRYQVPYCLLWLYSFFDKEAAACLNRVGHTIRFDNSKAQRLLGMKFRDPAESLIEMGYSLIERGIVKKPSGYQGVPNKWKQ</sequence>
<dbReference type="InterPro" id="IPR000980">
    <property type="entry name" value="SH2"/>
</dbReference>
<dbReference type="CDD" id="cd05578">
    <property type="entry name" value="STKc_Yank1"/>
    <property type="match status" value="1"/>
</dbReference>
<dbReference type="InterPro" id="IPR011009">
    <property type="entry name" value="Kinase-like_dom_sf"/>
</dbReference>
<dbReference type="InterPro" id="IPR036860">
    <property type="entry name" value="SH2_dom_sf"/>
</dbReference>
<feature type="domain" description="SH2" evidence="11">
    <location>
        <begin position="431"/>
        <end position="524"/>
    </location>
</feature>
<dbReference type="GO" id="GO:0005524">
    <property type="term" value="F:ATP binding"/>
    <property type="evidence" value="ECO:0007669"/>
    <property type="project" value="UniProtKB-UniRule"/>
</dbReference>
<dbReference type="Pfam" id="PF00069">
    <property type="entry name" value="Pkinase"/>
    <property type="match status" value="1"/>
</dbReference>
<keyword evidence="2 10" id="KW-0808">Transferase</keyword>
<dbReference type="SUPFAM" id="SSF56112">
    <property type="entry name" value="Protein kinase-like (PK-like)"/>
    <property type="match status" value="2"/>
</dbReference>
<evidence type="ECO:0000256" key="3">
    <source>
        <dbReference type="ARBA" id="ARBA00022741"/>
    </source>
</evidence>
<dbReference type="PROSITE" id="PS50011">
    <property type="entry name" value="PROTEIN_KINASE_DOM"/>
    <property type="match status" value="2"/>
</dbReference>
<dbReference type="InterPro" id="IPR001509">
    <property type="entry name" value="Epimerase_deHydtase"/>
</dbReference>
<dbReference type="FunFam" id="1.10.510.10:FF:000169">
    <property type="entry name" value="Serine/threonine-protein kinase 32A"/>
    <property type="match status" value="1"/>
</dbReference>
<comment type="caution">
    <text evidence="13">The sequence shown here is derived from an EMBL/GenBank/DDBJ whole genome shotgun (WGS) entry which is preliminary data.</text>
</comment>
<dbReference type="Proteomes" id="UP000024635">
    <property type="component" value="Unassembled WGS sequence"/>
</dbReference>
<dbReference type="PRINTS" id="PR00109">
    <property type="entry name" value="TYRKINASE"/>
</dbReference>
<dbReference type="Pfam" id="PF01370">
    <property type="entry name" value="Epimerase"/>
    <property type="match status" value="1"/>
</dbReference>
<evidence type="ECO:0000256" key="1">
    <source>
        <dbReference type="ARBA" id="ARBA00022527"/>
    </source>
</evidence>
<dbReference type="AlphaFoldDB" id="A0A016VF32"/>
<dbReference type="InterPro" id="IPR050198">
    <property type="entry name" value="Non-receptor_tyrosine_kinases"/>
</dbReference>
<accession>A0A016VF32</accession>
<dbReference type="SUPFAM" id="SSF51735">
    <property type="entry name" value="NAD(P)-binding Rossmann-fold domains"/>
    <property type="match status" value="1"/>
</dbReference>
<dbReference type="CDD" id="cd10361">
    <property type="entry name" value="SH2_Fps_family"/>
    <property type="match status" value="1"/>
</dbReference>
<dbReference type="InterPro" id="IPR000719">
    <property type="entry name" value="Prot_kinase_dom"/>
</dbReference>
<dbReference type="InterPro" id="IPR008271">
    <property type="entry name" value="Ser/Thr_kinase_AS"/>
</dbReference>
<dbReference type="SMART" id="SM00220">
    <property type="entry name" value="S_TKc"/>
    <property type="match status" value="2"/>
</dbReference>
<evidence type="ECO:0000313" key="14">
    <source>
        <dbReference type="Proteomes" id="UP000024635"/>
    </source>
</evidence>
<dbReference type="GO" id="GO:0004674">
    <property type="term" value="F:protein serine/threonine kinase activity"/>
    <property type="evidence" value="ECO:0007669"/>
    <property type="project" value="UniProtKB-KW"/>
</dbReference>
<keyword evidence="3 9" id="KW-0547">Nucleotide-binding</keyword>
<dbReference type="Pfam" id="PF07714">
    <property type="entry name" value="PK_Tyr_Ser-Thr"/>
    <property type="match status" value="1"/>
</dbReference>
<organism evidence="13 14">
    <name type="scientific">Ancylostoma ceylanicum</name>
    <dbReference type="NCBI Taxonomy" id="53326"/>
    <lineage>
        <taxon>Eukaryota</taxon>
        <taxon>Metazoa</taxon>
        <taxon>Ecdysozoa</taxon>
        <taxon>Nematoda</taxon>
        <taxon>Chromadorea</taxon>
        <taxon>Rhabditida</taxon>
        <taxon>Rhabditina</taxon>
        <taxon>Rhabditomorpha</taxon>
        <taxon>Strongyloidea</taxon>
        <taxon>Ancylostomatidae</taxon>
        <taxon>Ancylostomatinae</taxon>
        <taxon>Ancylostoma</taxon>
    </lineage>
</organism>
<evidence type="ECO:0000259" key="11">
    <source>
        <dbReference type="PROSITE" id="PS50001"/>
    </source>
</evidence>
<evidence type="ECO:0000313" key="13">
    <source>
        <dbReference type="EMBL" id="EYC25906.1"/>
    </source>
</evidence>
<dbReference type="EMBL" id="JARK01001347">
    <property type="protein sequence ID" value="EYC25906.1"/>
    <property type="molecule type" value="Genomic_DNA"/>
</dbReference>
<keyword evidence="8" id="KW-0727">SH2 domain</keyword>
<name>A0A016VF32_9BILA</name>
<gene>
    <name evidence="13" type="primary">Acey_s0011.g1450</name>
    <name evidence="13" type="synonym">Acey-M03C11.1</name>
    <name evidence="13" type="ORF">Y032_0011g1450</name>
</gene>
<comment type="similarity">
    <text evidence="10">Belongs to the protein kinase superfamily. Tyr protein kinase family.</text>
</comment>
<dbReference type="PROSITE" id="PS00108">
    <property type="entry name" value="PROTEIN_KINASE_ST"/>
    <property type="match status" value="1"/>
</dbReference>
<comment type="catalytic activity">
    <reaction evidence="10">
        <text>L-tyrosyl-[protein] + ATP = O-phospho-L-tyrosyl-[protein] + ADP + H(+)</text>
        <dbReference type="Rhea" id="RHEA:10596"/>
        <dbReference type="Rhea" id="RHEA-COMP:10136"/>
        <dbReference type="Rhea" id="RHEA-COMP:20101"/>
        <dbReference type="ChEBI" id="CHEBI:15378"/>
        <dbReference type="ChEBI" id="CHEBI:30616"/>
        <dbReference type="ChEBI" id="CHEBI:46858"/>
        <dbReference type="ChEBI" id="CHEBI:61978"/>
        <dbReference type="ChEBI" id="CHEBI:456216"/>
        <dbReference type="EC" id="2.7.10.2"/>
    </reaction>
</comment>
<dbReference type="InterPro" id="IPR036291">
    <property type="entry name" value="NAD(P)-bd_dom_sf"/>
</dbReference>
<dbReference type="InterPro" id="IPR001245">
    <property type="entry name" value="Ser-Thr/Tyr_kinase_cat_dom"/>
</dbReference>
<dbReference type="GO" id="GO:0006950">
    <property type="term" value="P:response to stress"/>
    <property type="evidence" value="ECO:0007669"/>
    <property type="project" value="UniProtKB-ARBA"/>
</dbReference>
<dbReference type="Gene3D" id="3.30.200.20">
    <property type="entry name" value="Phosphorylase Kinase, domain 1"/>
    <property type="match status" value="1"/>
</dbReference>
<evidence type="ECO:0000256" key="4">
    <source>
        <dbReference type="ARBA" id="ARBA00022777"/>
    </source>
</evidence>
<evidence type="ECO:0000256" key="10">
    <source>
        <dbReference type="RuleBase" id="RU362096"/>
    </source>
</evidence>
<feature type="domain" description="Protein kinase" evidence="12">
    <location>
        <begin position="21"/>
        <end position="281"/>
    </location>
</feature>
<dbReference type="SMART" id="SM00252">
    <property type="entry name" value="SH2"/>
    <property type="match status" value="1"/>
</dbReference>
<dbReference type="Gene3D" id="3.30.505.10">
    <property type="entry name" value="SH2 domain"/>
    <property type="match status" value="1"/>
</dbReference>
<dbReference type="PROSITE" id="PS00107">
    <property type="entry name" value="PROTEIN_KINASE_ATP"/>
    <property type="match status" value="1"/>
</dbReference>
<dbReference type="Gene3D" id="3.40.50.720">
    <property type="entry name" value="NAD(P)-binding Rossmann-like Domain"/>
    <property type="match status" value="1"/>
</dbReference>
<dbReference type="GO" id="GO:0004715">
    <property type="term" value="F:non-membrane spanning protein tyrosine kinase activity"/>
    <property type="evidence" value="ECO:0007669"/>
    <property type="project" value="UniProtKB-EC"/>
</dbReference>
<proteinExistence type="inferred from homology"/>
<feature type="binding site" evidence="9">
    <location>
        <position position="50"/>
    </location>
    <ligand>
        <name>ATP</name>
        <dbReference type="ChEBI" id="CHEBI:30616"/>
    </ligand>
</feature>
<dbReference type="SUPFAM" id="SSF55550">
    <property type="entry name" value="SH2 domain"/>
    <property type="match status" value="1"/>
</dbReference>
<evidence type="ECO:0000256" key="8">
    <source>
        <dbReference type="PROSITE-ProRule" id="PRU00191"/>
    </source>
</evidence>
<evidence type="ECO:0000256" key="7">
    <source>
        <dbReference type="ARBA" id="ARBA00025089"/>
    </source>
</evidence>
<keyword evidence="5 9" id="KW-0067">ATP-binding</keyword>
<comment type="function">
    <text evidence="7">Required for proper chemotaxis and phagocytosis; proper spatiotemporal control of F-actin levels in chemotaxing cells. Negative regulator of the PI3K (phosphatidylinositol 3 kinase) pathway. Predominantly phosphorylates serines and threonines and tyrosines at a lower level.</text>
</comment>
<dbReference type="EC" id="2.7.10.2" evidence="10"/>
<evidence type="ECO:0000256" key="2">
    <source>
        <dbReference type="ARBA" id="ARBA00022679"/>
    </source>
</evidence>
<dbReference type="Pfam" id="PF00017">
    <property type="entry name" value="SH2"/>
    <property type="match status" value="1"/>
</dbReference>
<dbReference type="InterPro" id="IPR035849">
    <property type="entry name" value="Fes/Fps/Fer_SH2"/>
</dbReference>
<keyword evidence="1" id="KW-0723">Serine/threonine-protein kinase</keyword>
<dbReference type="OrthoDB" id="2156623at2759"/>
<evidence type="ECO:0000256" key="6">
    <source>
        <dbReference type="ARBA" id="ARBA00023137"/>
    </source>
</evidence>
<dbReference type="SMART" id="SM00219">
    <property type="entry name" value="TyrKc"/>
    <property type="match status" value="1"/>
</dbReference>
<dbReference type="FunFam" id="3.30.200.20:FF:000904">
    <property type="entry name" value="Protein CBG18395"/>
    <property type="match status" value="1"/>
</dbReference>
<dbReference type="Gene3D" id="1.10.510.10">
    <property type="entry name" value="Transferase(Phosphotransferase) domain 1"/>
    <property type="match status" value="2"/>
</dbReference>
<dbReference type="InterPro" id="IPR020635">
    <property type="entry name" value="Tyr_kinase_cat_dom"/>
</dbReference>
<keyword evidence="4 10" id="KW-0418">Kinase</keyword>
<evidence type="ECO:0000256" key="5">
    <source>
        <dbReference type="ARBA" id="ARBA00022840"/>
    </source>
</evidence>
<evidence type="ECO:0000259" key="12">
    <source>
        <dbReference type="PROSITE" id="PS50011"/>
    </source>
</evidence>
<keyword evidence="14" id="KW-1185">Reference proteome</keyword>
<evidence type="ECO:0000256" key="9">
    <source>
        <dbReference type="PROSITE-ProRule" id="PRU10141"/>
    </source>
</evidence>
<feature type="domain" description="Protein kinase" evidence="12">
    <location>
        <begin position="536"/>
        <end position="788"/>
    </location>
</feature>
<dbReference type="STRING" id="53326.A0A016VF32"/>
<dbReference type="InterPro" id="IPR017441">
    <property type="entry name" value="Protein_kinase_ATP_BS"/>
</dbReference>
<reference evidence="14" key="1">
    <citation type="journal article" date="2015" name="Nat. Genet.">
        <title>The genome and transcriptome of the zoonotic hookworm Ancylostoma ceylanicum identify infection-specific gene families.</title>
        <authorList>
            <person name="Schwarz E.M."/>
            <person name="Hu Y."/>
            <person name="Antoshechkin I."/>
            <person name="Miller M.M."/>
            <person name="Sternberg P.W."/>
            <person name="Aroian R.V."/>
        </authorList>
    </citation>
    <scope>NUCLEOTIDE SEQUENCE</scope>
    <source>
        <strain evidence="14">HY135</strain>
    </source>
</reference>
<dbReference type="PROSITE" id="PS50001">
    <property type="entry name" value="SH2"/>
    <property type="match status" value="1"/>
</dbReference>
<keyword evidence="6 10" id="KW-0829">Tyrosine-protein kinase</keyword>
<dbReference type="CDD" id="cd05227">
    <property type="entry name" value="AR_SDR_e"/>
    <property type="match status" value="1"/>
</dbReference>
<dbReference type="PANTHER" id="PTHR24418">
    <property type="entry name" value="TYROSINE-PROTEIN KINASE"/>
    <property type="match status" value="1"/>
</dbReference>
<protein>
    <recommendedName>
        <fullName evidence="10">Tyrosine-protein kinase</fullName>
        <ecNumber evidence="10">2.7.10.2</ecNumber>
    </recommendedName>
</protein>